<dbReference type="EMBL" id="CP013015">
    <property type="protein sequence ID" value="AMM40245.1"/>
    <property type="molecule type" value="Genomic_DNA"/>
</dbReference>
<proteinExistence type="predicted"/>
<keyword evidence="1" id="KW-1133">Transmembrane helix</keyword>
<accession>A0A7U4QIZ8</accession>
<keyword evidence="1" id="KW-0812">Transmembrane</keyword>
<protein>
    <submittedName>
        <fullName evidence="2">Uncharacterized protein</fullName>
    </submittedName>
</protein>
<evidence type="ECO:0000313" key="2">
    <source>
        <dbReference type="EMBL" id="AMM40245.1"/>
    </source>
</evidence>
<sequence>MMVAFSLIAVATAKQSAYDMGYRALIFAAWITSCRVFLTLVMGKAGKMTVKRYSPFSKPHFLQGYKMFHQC</sequence>
<dbReference type="AlphaFoldDB" id="A0A7U4QIZ8"/>
<keyword evidence="1" id="KW-0472">Membrane</keyword>
<feature type="transmembrane region" description="Helical" evidence="1">
    <location>
        <begin position="25"/>
        <end position="43"/>
    </location>
</feature>
<name>A0A7U4QIZ8_DESA2</name>
<dbReference type="KEGG" id="daw:HS1_000439"/>
<evidence type="ECO:0000313" key="3">
    <source>
        <dbReference type="Proteomes" id="UP000070560"/>
    </source>
</evidence>
<reference evidence="2 3" key="1">
    <citation type="submission" date="2015-10" db="EMBL/GenBank/DDBJ databases">
        <title>Candidatus Desulfofervidus auxilii, a hydrogenotrophic sulfate-reducing bacterium involved in the thermophilic anaerobic oxidation of methane.</title>
        <authorList>
            <person name="Krukenberg V."/>
            <person name="Richter M."/>
            <person name="Wegener G."/>
        </authorList>
    </citation>
    <scope>NUCLEOTIDE SEQUENCE [LARGE SCALE GENOMIC DNA]</scope>
    <source>
        <strain evidence="2 3">HS1</strain>
    </source>
</reference>
<dbReference type="Proteomes" id="UP000070560">
    <property type="component" value="Chromosome"/>
</dbReference>
<gene>
    <name evidence="2" type="ORF">HS1_000439</name>
</gene>
<keyword evidence="3" id="KW-1185">Reference proteome</keyword>
<organism evidence="2 3">
    <name type="scientific">Desulfofervidus auxilii</name>
    <dbReference type="NCBI Taxonomy" id="1621989"/>
    <lineage>
        <taxon>Bacteria</taxon>
        <taxon>Pseudomonadati</taxon>
        <taxon>Thermodesulfobacteriota</taxon>
        <taxon>Candidatus Desulfofervidia</taxon>
        <taxon>Candidatus Desulfofervidales</taxon>
        <taxon>Candidatus Desulfofervidaceae</taxon>
        <taxon>Candidatus Desulfofervidus</taxon>
    </lineage>
</organism>
<evidence type="ECO:0000256" key="1">
    <source>
        <dbReference type="SAM" id="Phobius"/>
    </source>
</evidence>